<name>A0A2P2R4R4_RHIMU</name>
<evidence type="ECO:0000313" key="1">
    <source>
        <dbReference type="EMBL" id="MBX74272.1"/>
    </source>
</evidence>
<proteinExistence type="predicted"/>
<dbReference type="AlphaFoldDB" id="A0A2P2R4R4"/>
<protein>
    <submittedName>
        <fullName evidence="1">Uncharacterized protein</fullName>
    </submittedName>
</protein>
<dbReference type="EMBL" id="GGEC01093788">
    <property type="protein sequence ID" value="MBX74272.1"/>
    <property type="molecule type" value="Transcribed_RNA"/>
</dbReference>
<accession>A0A2P2R4R4</accession>
<sequence length="24" mass="2807">MVILQRYLLTMLGRISLDPLLSLF</sequence>
<organism evidence="1">
    <name type="scientific">Rhizophora mucronata</name>
    <name type="common">Asiatic mangrove</name>
    <dbReference type="NCBI Taxonomy" id="61149"/>
    <lineage>
        <taxon>Eukaryota</taxon>
        <taxon>Viridiplantae</taxon>
        <taxon>Streptophyta</taxon>
        <taxon>Embryophyta</taxon>
        <taxon>Tracheophyta</taxon>
        <taxon>Spermatophyta</taxon>
        <taxon>Magnoliopsida</taxon>
        <taxon>eudicotyledons</taxon>
        <taxon>Gunneridae</taxon>
        <taxon>Pentapetalae</taxon>
        <taxon>rosids</taxon>
        <taxon>fabids</taxon>
        <taxon>Malpighiales</taxon>
        <taxon>Rhizophoraceae</taxon>
        <taxon>Rhizophora</taxon>
    </lineage>
</organism>
<reference evidence="1" key="1">
    <citation type="submission" date="2018-02" db="EMBL/GenBank/DDBJ databases">
        <title>Rhizophora mucronata_Transcriptome.</title>
        <authorList>
            <person name="Meera S.P."/>
            <person name="Sreeshan A."/>
            <person name="Augustine A."/>
        </authorList>
    </citation>
    <scope>NUCLEOTIDE SEQUENCE</scope>
    <source>
        <tissue evidence="1">Leaf</tissue>
    </source>
</reference>